<evidence type="ECO:0000256" key="7">
    <source>
        <dbReference type="ARBA" id="ARBA00044633"/>
    </source>
</evidence>
<feature type="binding site" evidence="8">
    <location>
        <position position="211"/>
    </location>
    <ligand>
        <name>phosphoenolpyruvate</name>
        <dbReference type="ChEBI" id="CHEBI:58702"/>
    </ligand>
</feature>
<feature type="binding site" evidence="8">
    <location>
        <position position="437"/>
    </location>
    <ligand>
        <name>phosphoenolpyruvate</name>
        <dbReference type="ChEBI" id="CHEBI:58702"/>
    </ligand>
</feature>
<dbReference type="GO" id="GO:0009073">
    <property type="term" value="P:aromatic amino acid family biosynthetic process"/>
    <property type="evidence" value="ECO:0007669"/>
    <property type="project" value="UniProtKB-KW"/>
</dbReference>
<dbReference type="GO" id="GO:0005737">
    <property type="term" value="C:cytoplasm"/>
    <property type="evidence" value="ECO:0007669"/>
    <property type="project" value="UniProtKB-SubCell"/>
</dbReference>
<protein>
    <recommendedName>
        <fullName evidence="8">3-phosphoshikimate 1-carboxyvinyltransferase</fullName>
        <ecNumber evidence="8">2.5.1.19</ecNumber>
    </recommendedName>
    <alternativeName>
        <fullName evidence="8">5-enolpyruvylshikimate-3-phosphate synthase</fullName>
        <shortName evidence="8">EPSP synthase</shortName>
        <shortName evidence="8">EPSPS</shortName>
    </alternativeName>
</protein>
<comment type="subunit">
    <text evidence="8">Monomer.</text>
</comment>
<keyword evidence="3 8" id="KW-0963">Cytoplasm</keyword>
<accession>A0A069E520</accession>
<evidence type="ECO:0000256" key="5">
    <source>
        <dbReference type="ARBA" id="ARBA00022679"/>
    </source>
</evidence>
<evidence type="ECO:0000256" key="8">
    <source>
        <dbReference type="HAMAP-Rule" id="MF_00210"/>
    </source>
</evidence>
<feature type="binding site" evidence="8">
    <location>
        <position position="63"/>
    </location>
    <ligand>
        <name>phosphoenolpyruvate</name>
        <dbReference type="ChEBI" id="CHEBI:58702"/>
    </ligand>
</feature>
<evidence type="ECO:0000259" key="9">
    <source>
        <dbReference type="Pfam" id="PF00275"/>
    </source>
</evidence>
<dbReference type="GO" id="GO:0003866">
    <property type="term" value="F:3-phosphoshikimate 1-carboxyvinyltransferase activity"/>
    <property type="evidence" value="ECO:0007669"/>
    <property type="project" value="UniProtKB-UniRule"/>
</dbReference>
<dbReference type="InterPro" id="IPR036968">
    <property type="entry name" value="Enolpyruvate_Tfrase_sf"/>
</dbReference>
<dbReference type="HAMAP" id="MF_00210">
    <property type="entry name" value="EPSP_synth"/>
    <property type="match status" value="1"/>
</dbReference>
<dbReference type="Pfam" id="PF00275">
    <property type="entry name" value="EPSP_synthase"/>
    <property type="match status" value="1"/>
</dbReference>
<comment type="subcellular location">
    <subcellularLocation>
        <location evidence="8">Cytoplasm</location>
    </subcellularLocation>
</comment>
<feature type="binding site" evidence="8">
    <location>
        <position position="64"/>
    </location>
    <ligand>
        <name>3-phosphoshikimate</name>
        <dbReference type="ChEBI" id="CHEBI:145989"/>
    </ligand>
</feature>
<sequence>MSFDTGECLLVGFLVFDLGGACHERRALSKPQFTQKFSSEIYMVWTSRPVKSLKGAVRAPGDKSCSHRALIFGGLAEGTSRFTGVLEGDDVLRTGQAMSALGADVKRLGGGAWEVTGVGAKGLSSPDGVLDFGNSGTGSRLMMGVMAGHDLTAELTGDKSLSSRPMNRILTPLRQMGLKDTAGPDGRLPFSLTGSKTLQAITYAPPQASAQVKSAVMLAGLSANGTTIVEEAKPTRDHTERMLRGFGAEVGVERKPGEPTRISVPGGQVLRAIEAAIPGDPSSAAFLVAAGILSPASDVQVDGVMSNPTRSGFYDVANLMGAHLGAEEAGEAAGERQINIASGYAQLKGIHVPERYVAAMIDEFPILAVLAAFAEGETIVSGAEELRVKESDRIGATVAMLRANGVEAEETPDGFIVQGCAGKVPGGGLVETHHDHRIAMSALIMGTAAQAPVRVDDISMIDTSYPDFLAHMATLGADISGG</sequence>
<evidence type="ECO:0000313" key="11">
    <source>
        <dbReference type="Proteomes" id="UP000027446"/>
    </source>
</evidence>
<dbReference type="eggNOG" id="COG0128">
    <property type="taxonomic scope" value="Bacteria"/>
</dbReference>
<dbReference type="InterPro" id="IPR023193">
    <property type="entry name" value="EPSP_synthase_CS"/>
</dbReference>
<dbReference type="SUPFAM" id="SSF55205">
    <property type="entry name" value="EPT/RTPC-like"/>
    <property type="match status" value="1"/>
</dbReference>
<evidence type="ECO:0000313" key="10">
    <source>
        <dbReference type="EMBL" id="KCZ85069.1"/>
    </source>
</evidence>
<dbReference type="EC" id="2.5.1.19" evidence="8"/>
<keyword evidence="4 8" id="KW-0028">Amino-acid biosynthesis</keyword>
<comment type="function">
    <text evidence="8">Catalyzes the transfer of the enolpyruvyl moiety of phosphoenolpyruvate (PEP) to the 5-hydroxyl of shikimate-3-phosphate (S3P) to produce enolpyruvyl shikimate-3-phosphate and inorganic phosphate.</text>
</comment>
<feature type="domain" description="Enolpyruvate transferase" evidence="9">
    <location>
        <begin position="49"/>
        <end position="470"/>
    </location>
</feature>
<dbReference type="InterPro" id="IPR006264">
    <property type="entry name" value="EPSP_synthase"/>
</dbReference>
<feature type="binding site" evidence="8">
    <location>
        <position position="362"/>
    </location>
    <ligand>
        <name>3-phosphoshikimate</name>
        <dbReference type="ChEBI" id="CHEBI:145989"/>
    </ligand>
</feature>
<dbReference type="NCBIfam" id="TIGR01356">
    <property type="entry name" value="aroA"/>
    <property type="match status" value="1"/>
</dbReference>
<dbReference type="PIRSF" id="PIRSF000505">
    <property type="entry name" value="EPSPS"/>
    <property type="match status" value="1"/>
</dbReference>
<reference evidence="10 11" key="1">
    <citation type="journal article" date="2014" name="Antonie Van Leeuwenhoek">
        <title>Hyphomonas beringensis sp. nov. and Hyphomonas chukchiensis sp. nov., isolated from surface seawater of the Bering Sea and Chukchi Sea.</title>
        <authorList>
            <person name="Li C."/>
            <person name="Lai Q."/>
            <person name="Li G."/>
            <person name="Dong C."/>
            <person name="Wang J."/>
            <person name="Liao Y."/>
            <person name="Shao Z."/>
        </authorList>
    </citation>
    <scope>NUCLEOTIDE SEQUENCE [LARGE SCALE GENOMIC DNA]</scope>
    <source>
        <strain evidence="10 11">MHS-3</strain>
    </source>
</reference>
<feature type="binding site" evidence="8">
    <location>
        <position position="68"/>
    </location>
    <ligand>
        <name>3-phosphoshikimate</name>
        <dbReference type="ChEBI" id="CHEBI:145989"/>
    </ligand>
</feature>
<organism evidence="10 11">
    <name type="scientific">Hyphomonas adhaerens MHS-3</name>
    <dbReference type="NCBI Taxonomy" id="1280949"/>
    <lineage>
        <taxon>Bacteria</taxon>
        <taxon>Pseudomonadati</taxon>
        <taxon>Pseudomonadota</taxon>
        <taxon>Alphaproteobacteria</taxon>
        <taxon>Hyphomonadales</taxon>
        <taxon>Hyphomonadaceae</taxon>
        <taxon>Hyphomonas</taxon>
    </lineage>
</organism>
<feature type="binding site" evidence="8">
    <location>
        <position position="393"/>
    </location>
    <ligand>
        <name>phosphoenolpyruvate</name>
        <dbReference type="ChEBI" id="CHEBI:58702"/>
    </ligand>
</feature>
<dbReference type="EMBL" id="ARYH01000001">
    <property type="protein sequence ID" value="KCZ85069.1"/>
    <property type="molecule type" value="Genomic_DNA"/>
</dbReference>
<name>A0A069E520_9PROT</name>
<dbReference type="PANTHER" id="PTHR21090:SF5">
    <property type="entry name" value="PENTAFUNCTIONAL AROM POLYPEPTIDE"/>
    <property type="match status" value="1"/>
</dbReference>
<dbReference type="PROSITE" id="PS00104">
    <property type="entry name" value="EPSP_SYNTHASE_1"/>
    <property type="match status" value="1"/>
</dbReference>
<dbReference type="PATRIC" id="fig|1280949.3.peg.1080"/>
<dbReference type="Gene3D" id="3.65.10.10">
    <property type="entry name" value="Enolpyruvate transferase domain"/>
    <property type="match status" value="2"/>
</dbReference>
<gene>
    <name evidence="8" type="primary">aroA</name>
    <name evidence="10" type="ORF">HAD_05290</name>
</gene>
<comment type="similarity">
    <text evidence="2 8">Belongs to the EPSP synthase family.</text>
</comment>
<dbReference type="Proteomes" id="UP000027446">
    <property type="component" value="Unassembled WGS sequence"/>
</dbReference>
<dbReference type="STRING" id="1280949.HAD_05290"/>
<evidence type="ECO:0000256" key="6">
    <source>
        <dbReference type="ARBA" id="ARBA00023141"/>
    </source>
</evidence>
<dbReference type="CDD" id="cd01556">
    <property type="entry name" value="EPSP_synthase"/>
    <property type="match status" value="1"/>
</dbReference>
<evidence type="ECO:0000256" key="4">
    <source>
        <dbReference type="ARBA" id="ARBA00022605"/>
    </source>
</evidence>
<feature type="binding site" evidence="8">
    <location>
        <position position="164"/>
    </location>
    <ligand>
        <name>phosphoenolpyruvate</name>
        <dbReference type="ChEBI" id="CHEBI:58702"/>
    </ligand>
</feature>
<dbReference type="GO" id="GO:0008652">
    <property type="term" value="P:amino acid biosynthetic process"/>
    <property type="evidence" value="ECO:0007669"/>
    <property type="project" value="UniProtKB-KW"/>
</dbReference>
<evidence type="ECO:0000256" key="1">
    <source>
        <dbReference type="ARBA" id="ARBA00004811"/>
    </source>
</evidence>
<feature type="binding site" evidence="8">
    <location>
        <position position="209"/>
    </location>
    <ligand>
        <name>3-phosphoshikimate</name>
        <dbReference type="ChEBI" id="CHEBI:145989"/>
    </ligand>
</feature>
<dbReference type="PANTHER" id="PTHR21090">
    <property type="entry name" value="AROM/DEHYDROQUINATE SYNTHASE"/>
    <property type="match status" value="1"/>
</dbReference>
<feature type="active site" description="Proton acceptor" evidence="8">
    <location>
        <position position="362"/>
    </location>
</feature>
<dbReference type="PROSITE" id="PS00885">
    <property type="entry name" value="EPSP_SYNTHASE_2"/>
    <property type="match status" value="1"/>
</dbReference>
<feature type="binding site" evidence="8">
    <location>
        <position position="389"/>
    </location>
    <ligand>
        <name>3-phosphoshikimate</name>
        <dbReference type="ChEBI" id="CHEBI:145989"/>
    </ligand>
</feature>
<dbReference type="InterPro" id="IPR001986">
    <property type="entry name" value="Enolpyruvate_Tfrase_dom"/>
</dbReference>
<keyword evidence="11" id="KW-1185">Reference proteome</keyword>
<dbReference type="GO" id="GO:0009423">
    <property type="term" value="P:chorismate biosynthetic process"/>
    <property type="evidence" value="ECO:0007669"/>
    <property type="project" value="UniProtKB-UniRule"/>
</dbReference>
<evidence type="ECO:0000256" key="3">
    <source>
        <dbReference type="ARBA" id="ARBA00022490"/>
    </source>
</evidence>
<comment type="pathway">
    <text evidence="1 8">Metabolic intermediate biosynthesis; chorismate biosynthesis; chorismate from D-erythrose 4-phosphate and phosphoenolpyruvate: step 6/7.</text>
</comment>
<dbReference type="FunFam" id="3.65.10.10:FF:000005">
    <property type="entry name" value="3-phosphoshikimate 1-carboxyvinyltransferase"/>
    <property type="match status" value="1"/>
</dbReference>
<comment type="caution">
    <text evidence="10">The sequence shown here is derived from an EMBL/GenBank/DDBJ whole genome shotgun (WGS) entry which is preliminary data.</text>
</comment>
<keyword evidence="5 8" id="KW-0808">Transferase</keyword>
<dbReference type="AlphaFoldDB" id="A0A069E520"/>
<evidence type="ECO:0000256" key="2">
    <source>
        <dbReference type="ARBA" id="ARBA00009948"/>
    </source>
</evidence>
<keyword evidence="6 8" id="KW-0057">Aromatic amino acid biosynthesis</keyword>
<feature type="binding site" evidence="8">
    <location>
        <position position="211"/>
    </location>
    <ligand>
        <name>3-phosphoshikimate</name>
        <dbReference type="ChEBI" id="CHEBI:145989"/>
    </ligand>
</feature>
<comment type="caution">
    <text evidence="8">Lacks conserved residue(s) required for the propagation of feature annotation.</text>
</comment>
<feature type="binding site" evidence="8">
    <location>
        <position position="136"/>
    </location>
    <ligand>
        <name>phosphoenolpyruvate</name>
        <dbReference type="ChEBI" id="CHEBI:58702"/>
    </ligand>
</feature>
<proteinExistence type="inferred from homology"/>
<comment type="catalytic activity">
    <reaction evidence="7">
        <text>3-phosphoshikimate + phosphoenolpyruvate = 5-O-(1-carboxyvinyl)-3-phosphoshikimate + phosphate</text>
        <dbReference type="Rhea" id="RHEA:21256"/>
        <dbReference type="ChEBI" id="CHEBI:43474"/>
        <dbReference type="ChEBI" id="CHEBI:57701"/>
        <dbReference type="ChEBI" id="CHEBI:58702"/>
        <dbReference type="ChEBI" id="CHEBI:145989"/>
        <dbReference type="EC" id="2.5.1.19"/>
    </reaction>
    <physiologicalReaction direction="left-to-right" evidence="7">
        <dbReference type="Rhea" id="RHEA:21257"/>
    </physiologicalReaction>
</comment>
<dbReference type="UniPathway" id="UPA00053">
    <property type="reaction ID" value="UER00089"/>
</dbReference>
<dbReference type="InterPro" id="IPR013792">
    <property type="entry name" value="RNA3'P_cycl/enolpyr_Trfase_a/b"/>
</dbReference>
<feature type="binding site" evidence="8">
    <location>
        <position position="63"/>
    </location>
    <ligand>
        <name>3-phosphoshikimate</name>
        <dbReference type="ChEBI" id="CHEBI:145989"/>
    </ligand>
</feature>